<reference evidence="2 3" key="1">
    <citation type="submission" date="2018-06" db="EMBL/GenBank/DDBJ databases">
        <title>Complete Genomes of Monosporascus.</title>
        <authorList>
            <person name="Robinson A.J."/>
            <person name="Natvig D.O."/>
        </authorList>
    </citation>
    <scope>NUCLEOTIDE SEQUENCE [LARGE SCALE GENOMIC DNA]</scope>
    <source>
        <strain evidence="2 3">CBS 609.92</strain>
    </source>
</reference>
<evidence type="ECO:0000256" key="1">
    <source>
        <dbReference type="SAM" id="MobiDB-lite"/>
    </source>
</evidence>
<dbReference type="PANTHER" id="PTHR28283">
    <property type="entry name" value="3',5'-CYCLIC-NUCLEOTIDE PHOSPHODIESTERASE 1"/>
    <property type="match status" value="1"/>
</dbReference>
<comment type="caution">
    <text evidence="2">The sequence shown here is derived from an EMBL/GenBank/DDBJ whole genome shotgun (WGS) entry which is preliminary data.</text>
</comment>
<keyword evidence="3" id="KW-1185">Reference proteome</keyword>
<dbReference type="Proteomes" id="UP000294003">
    <property type="component" value="Unassembled WGS sequence"/>
</dbReference>
<evidence type="ECO:0000313" key="2">
    <source>
        <dbReference type="EMBL" id="RYO87941.1"/>
    </source>
</evidence>
<dbReference type="InterPro" id="IPR000396">
    <property type="entry name" value="Pdiesterase2"/>
</dbReference>
<dbReference type="CDD" id="cd07735">
    <property type="entry name" value="class_II_PDE_MBL-fold"/>
    <property type="match status" value="1"/>
</dbReference>
<accession>A0ABY0HC57</accession>
<feature type="region of interest" description="Disordered" evidence="1">
    <location>
        <begin position="364"/>
        <end position="418"/>
    </location>
</feature>
<organism evidence="2 3">
    <name type="scientific">Monosporascus cannonballus</name>
    <dbReference type="NCBI Taxonomy" id="155416"/>
    <lineage>
        <taxon>Eukaryota</taxon>
        <taxon>Fungi</taxon>
        <taxon>Dikarya</taxon>
        <taxon>Ascomycota</taxon>
        <taxon>Pezizomycotina</taxon>
        <taxon>Sordariomycetes</taxon>
        <taxon>Xylariomycetidae</taxon>
        <taxon>Xylariales</taxon>
        <taxon>Xylariales incertae sedis</taxon>
        <taxon>Monosporascus</taxon>
    </lineage>
</organism>
<proteinExistence type="predicted"/>
<feature type="compositionally biased region" description="Low complexity" evidence="1">
    <location>
        <begin position="402"/>
        <end position="411"/>
    </location>
</feature>
<dbReference type="Gene3D" id="3.60.15.10">
    <property type="entry name" value="Ribonuclease Z/Hydroxyacylglutathione hydrolase-like"/>
    <property type="match status" value="1"/>
</dbReference>
<name>A0ABY0HC57_9PEZI</name>
<dbReference type="EMBL" id="QJNS01000094">
    <property type="protein sequence ID" value="RYO87941.1"/>
    <property type="molecule type" value="Genomic_DNA"/>
</dbReference>
<evidence type="ECO:0008006" key="4">
    <source>
        <dbReference type="Google" id="ProtNLM"/>
    </source>
</evidence>
<protein>
    <recommendedName>
        <fullName evidence="4">3',5'-cyclic-nucleotide phosphodiesterase</fullName>
    </recommendedName>
</protein>
<dbReference type="SUPFAM" id="SSF56281">
    <property type="entry name" value="Metallo-hydrolase/oxidoreductase"/>
    <property type="match status" value="1"/>
</dbReference>
<dbReference type="PANTHER" id="PTHR28283:SF1">
    <property type="entry name" value="3',5'-CYCLIC-NUCLEOTIDE PHOSPHODIESTERASE 1"/>
    <property type="match status" value="1"/>
</dbReference>
<dbReference type="InterPro" id="IPR036866">
    <property type="entry name" value="RibonucZ/Hydroxyglut_hydro"/>
</dbReference>
<sequence>MVAEANGLKPPALQVIVLGSGGGPLESNVTALLVRSTEAGWSRGSVVALDAGVHLSAITRILEDTQPPGLGSSVPLPHVLESGPFAGLEIKSASASVNAAHITRHILDTYLITHPHLDHISGFVINTAGLPGTRQKRLAGLPSTISAFKSHIFNNVIWPNLSDENNGAGLVTYLRLMEGGSPALGEGDGKGYMEVSDGLTVRVFGVSHGHCIEKHVHRGSGASSRFGSADASSVLPQRGMPGSHAALGSLSLFRSSSTAQVSPGLDRDSVCVYDSSAYFIREPDTGREVLMFGDVEPDSISLSPRNLAIWQEAAPRVANGNLAAIFIECSYDDSQTVDRLFGHLTPRFVVEEMKVLAAEVEAVRRAPQKREPSKKRKREVEEDNRRANRKTARSGCDDTPISPRTSRPSPRMGSVSAPGVSDYGFDTQYIATPAAEVSLQTTTSTLVEPQSKNALKGLKIVIIHVKEKLDGSPPAGERILQELLEHEEEAQLGCEFVISSSGQSFEF</sequence>
<dbReference type="Pfam" id="PF02112">
    <property type="entry name" value="PDEase_II"/>
    <property type="match status" value="2"/>
</dbReference>
<gene>
    <name evidence="2" type="ORF">DL762_003991</name>
</gene>
<evidence type="ECO:0000313" key="3">
    <source>
        <dbReference type="Proteomes" id="UP000294003"/>
    </source>
</evidence>
<dbReference type="PRINTS" id="PR00388">
    <property type="entry name" value="PDIESTERASE2"/>
</dbReference>